<dbReference type="RefSeq" id="WP_186872353.1">
    <property type="nucleotide sequence ID" value="NZ_JACOOR010000006.1"/>
</dbReference>
<evidence type="ECO:0000256" key="4">
    <source>
        <dbReference type="RuleBase" id="RU361277"/>
    </source>
</evidence>
<dbReference type="Pfam" id="PF00107">
    <property type="entry name" value="ADH_zinc_N"/>
    <property type="match status" value="1"/>
</dbReference>
<keyword evidence="1 4" id="KW-0479">Metal-binding</keyword>
<dbReference type="Gene3D" id="3.90.180.10">
    <property type="entry name" value="Medium-chain alcohol dehydrogenases, catalytic domain"/>
    <property type="match status" value="1"/>
</dbReference>
<proteinExistence type="inferred from homology"/>
<keyword evidence="2 4" id="KW-0862">Zinc</keyword>
<evidence type="ECO:0000256" key="2">
    <source>
        <dbReference type="ARBA" id="ARBA00022833"/>
    </source>
</evidence>
<name>A0A923LDT2_9FIRM</name>
<dbReference type="Gene3D" id="3.40.50.720">
    <property type="entry name" value="NAD(P)-binding Rossmann-like Domain"/>
    <property type="match status" value="1"/>
</dbReference>
<evidence type="ECO:0000259" key="5">
    <source>
        <dbReference type="SMART" id="SM00829"/>
    </source>
</evidence>
<comment type="cofactor">
    <cofactor evidence="4">
        <name>Zn(2+)</name>
        <dbReference type="ChEBI" id="CHEBI:29105"/>
    </cofactor>
</comment>
<evidence type="ECO:0000313" key="7">
    <source>
        <dbReference type="Proteomes" id="UP000649345"/>
    </source>
</evidence>
<evidence type="ECO:0000256" key="1">
    <source>
        <dbReference type="ARBA" id="ARBA00022723"/>
    </source>
</evidence>
<gene>
    <name evidence="6" type="ORF">H8S44_11615</name>
</gene>
<reference evidence="6" key="1">
    <citation type="submission" date="2020-08" db="EMBL/GenBank/DDBJ databases">
        <title>Genome public.</title>
        <authorList>
            <person name="Liu C."/>
            <person name="Sun Q."/>
        </authorList>
    </citation>
    <scope>NUCLEOTIDE SEQUENCE</scope>
    <source>
        <strain evidence="6">NSJ-68</strain>
    </source>
</reference>
<dbReference type="InterPro" id="IPR050129">
    <property type="entry name" value="Zn_alcohol_dh"/>
</dbReference>
<dbReference type="SMART" id="SM00829">
    <property type="entry name" value="PKS_ER"/>
    <property type="match status" value="1"/>
</dbReference>
<dbReference type="InterPro" id="IPR002328">
    <property type="entry name" value="ADH_Zn_CS"/>
</dbReference>
<comment type="caution">
    <text evidence="6">The sequence shown here is derived from an EMBL/GenBank/DDBJ whole genome shotgun (WGS) entry which is preliminary data.</text>
</comment>
<dbReference type="PANTHER" id="PTHR43401">
    <property type="entry name" value="L-THREONINE 3-DEHYDROGENASE"/>
    <property type="match status" value="1"/>
</dbReference>
<dbReference type="AlphaFoldDB" id="A0A923LDT2"/>
<evidence type="ECO:0000256" key="3">
    <source>
        <dbReference type="ARBA" id="ARBA00023002"/>
    </source>
</evidence>
<keyword evidence="7" id="KW-1185">Reference proteome</keyword>
<dbReference type="PANTHER" id="PTHR43401:SF2">
    <property type="entry name" value="L-THREONINE 3-DEHYDROGENASE"/>
    <property type="match status" value="1"/>
</dbReference>
<protein>
    <submittedName>
        <fullName evidence="6">Alcohol dehydrogenase catalytic domain-containing protein</fullName>
    </submittedName>
</protein>
<sequence length="346" mass="37991">MEKARALIIPEQNSLEFVELEKPDVRAYEVLVKIKACSLCTLDRRVYLGTRARQFPFLGGHEVSGIVEKCGDGVVGVKEGDKVILTSAYCNQCELDRTGRGTQCINKSREPQRVKFDGYIQGGGLCEYLSVPAWQVIKIADDADLDHAALTEPLACCVHSINKARIKLGDTVVIIGMGIMGYFHLKLALMRGARVIVSEMDPTRKQKALDSGAHVVIDPGTQDLCEEVKKLTDGLGADVVVNTIPSAAVWNSAIQSLAPYGRLIAYSSQDSKTPIGVDFGMMHSREIEFIGTLNPTIEDNDIATKLITYHLIDMEEVIDARFPFKQGKEAFAAALKPGAYRVIIQY</sequence>
<dbReference type="Proteomes" id="UP000649345">
    <property type="component" value="Unassembled WGS sequence"/>
</dbReference>
<keyword evidence="3" id="KW-0560">Oxidoreductase</keyword>
<dbReference type="PROSITE" id="PS00059">
    <property type="entry name" value="ADH_ZINC"/>
    <property type="match status" value="1"/>
</dbReference>
<dbReference type="SUPFAM" id="SSF51735">
    <property type="entry name" value="NAD(P)-binding Rossmann-fold domains"/>
    <property type="match status" value="1"/>
</dbReference>
<organism evidence="6 7">
    <name type="scientific">Anaerosacchariphilus hominis</name>
    <dbReference type="NCBI Taxonomy" id="2763017"/>
    <lineage>
        <taxon>Bacteria</taxon>
        <taxon>Bacillati</taxon>
        <taxon>Bacillota</taxon>
        <taxon>Clostridia</taxon>
        <taxon>Lachnospirales</taxon>
        <taxon>Lachnospiraceae</taxon>
        <taxon>Anaerosacchariphilus</taxon>
    </lineage>
</organism>
<dbReference type="InterPro" id="IPR013149">
    <property type="entry name" value="ADH-like_C"/>
</dbReference>
<comment type="similarity">
    <text evidence="4">Belongs to the zinc-containing alcohol dehydrogenase family.</text>
</comment>
<dbReference type="SUPFAM" id="SSF50129">
    <property type="entry name" value="GroES-like"/>
    <property type="match status" value="1"/>
</dbReference>
<dbReference type="GO" id="GO:0016491">
    <property type="term" value="F:oxidoreductase activity"/>
    <property type="evidence" value="ECO:0007669"/>
    <property type="project" value="UniProtKB-KW"/>
</dbReference>
<dbReference type="InterPro" id="IPR020843">
    <property type="entry name" value="ER"/>
</dbReference>
<dbReference type="GO" id="GO:0008270">
    <property type="term" value="F:zinc ion binding"/>
    <property type="evidence" value="ECO:0007669"/>
    <property type="project" value="InterPro"/>
</dbReference>
<feature type="domain" description="Enoyl reductase (ER)" evidence="5">
    <location>
        <begin position="11"/>
        <end position="344"/>
    </location>
</feature>
<dbReference type="InterPro" id="IPR036291">
    <property type="entry name" value="NAD(P)-bd_dom_sf"/>
</dbReference>
<evidence type="ECO:0000313" key="6">
    <source>
        <dbReference type="EMBL" id="MBC5660417.1"/>
    </source>
</evidence>
<dbReference type="EMBL" id="JACOOR010000006">
    <property type="protein sequence ID" value="MBC5660417.1"/>
    <property type="molecule type" value="Genomic_DNA"/>
</dbReference>
<dbReference type="InterPro" id="IPR013154">
    <property type="entry name" value="ADH-like_N"/>
</dbReference>
<accession>A0A923LDT2</accession>
<dbReference type="InterPro" id="IPR011032">
    <property type="entry name" value="GroES-like_sf"/>
</dbReference>
<dbReference type="Pfam" id="PF08240">
    <property type="entry name" value="ADH_N"/>
    <property type="match status" value="1"/>
</dbReference>